<protein>
    <recommendedName>
        <fullName evidence="4">tRNA pseudouridine synthase</fullName>
        <ecNumber evidence="4">5.4.99.12</ecNumber>
    </recommendedName>
</protein>
<dbReference type="GO" id="GO:0003723">
    <property type="term" value="F:RNA binding"/>
    <property type="evidence" value="ECO:0007669"/>
    <property type="project" value="InterPro"/>
</dbReference>
<feature type="domain" description="Pseudouridine synthase I TruA alpha/beta" evidence="5">
    <location>
        <begin position="191"/>
        <end position="310"/>
    </location>
</feature>
<dbReference type="OrthoDB" id="271910at2759"/>
<evidence type="ECO:0000313" key="6">
    <source>
        <dbReference type="EMBL" id="CAG9540819.1"/>
    </source>
</evidence>
<dbReference type="InterPro" id="IPR020097">
    <property type="entry name" value="PsdUridine_synth_TruA_a/b_dom"/>
</dbReference>
<reference evidence="6" key="1">
    <citation type="submission" date="2021-09" db="EMBL/GenBank/DDBJ databases">
        <authorList>
            <consortium name="Pathogen Informatics"/>
        </authorList>
    </citation>
    <scope>NUCLEOTIDE SEQUENCE</scope>
</reference>
<dbReference type="Gene3D" id="3.30.70.580">
    <property type="entry name" value="Pseudouridine synthase I, catalytic domain, N-terminal subdomain"/>
    <property type="match status" value="1"/>
</dbReference>
<organism evidence="6 7">
    <name type="scientific">Cercopithifilaria johnstoni</name>
    <dbReference type="NCBI Taxonomy" id="2874296"/>
    <lineage>
        <taxon>Eukaryota</taxon>
        <taxon>Metazoa</taxon>
        <taxon>Ecdysozoa</taxon>
        <taxon>Nematoda</taxon>
        <taxon>Chromadorea</taxon>
        <taxon>Rhabditida</taxon>
        <taxon>Spirurina</taxon>
        <taxon>Spiruromorpha</taxon>
        <taxon>Filarioidea</taxon>
        <taxon>Onchocercidae</taxon>
        <taxon>Cercopithifilaria</taxon>
    </lineage>
</organism>
<dbReference type="Proteomes" id="UP000746747">
    <property type="component" value="Unassembled WGS sequence"/>
</dbReference>
<dbReference type="InterPro" id="IPR020094">
    <property type="entry name" value="TruA/RsuA/RluB/E/F_N"/>
</dbReference>
<dbReference type="AlphaFoldDB" id="A0A8J2MG41"/>
<name>A0A8J2MG41_9BILA</name>
<dbReference type="EMBL" id="CAKAEH010002028">
    <property type="protein sequence ID" value="CAG9540819.1"/>
    <property type="molecule type" value="Genomic_DNA"/>
</dbReference>
<comment type="caution">
    <text evidence="6">The sequence shown here is derived from an EMBL/GenBank/DDBJ whole genome shotgun (WGS) entry which is preliminary data.</text>
</comment>
<dbReference type="GO" id="GO:0031119">
    <property type="term" value="P:tRNA pseudouridine synthesis"/>
    <property type="evidence" value="ECO:0007669"/>
    <property type="project" value="TreeGrafter"/>
</dbReference>
<proteinExistence type="inferred from homology"/>
<evidence type="ECO:0000256" key="1">
    <source>
        <dbReference type="ARBA" id="ARBA00009375"/>
    </source>
</evidence>
<dbReference type="EC" id="5.4.99.12" evidence="4"/>
<accession>A0A8J2MG41</accession>
<dbReference type="SUPFAM" id="SSF55120">
    <property type="entry name" value="Pseudouridine synthase"/>
    <property type="match status" value="1"/>
</dbReference>
<dbReference type="Pfam" id="PF01416">
    <property type="entry name" value="PseudoU_synth_1"/>
    <property type="match status" value="1"/>
</dbReference>
<comment type="similarity">
    <text evidence="1 4">Belongs to the tRNA pseudouridine synthase TruA family.</text>
</comment>
<gene>
    <name evidence="6" type="ORF">CJOHNSTONI_LOCUS10295</name>
</gene>
<dbReference type="InterPro" id="IPR020095">
    <property type="entry name" value="PsdUridine_synth_TruA_C"/>
</dbReference>
<dbReference type="Gene3D" id="3.30.70.660">
    <property type="entry name" value="Pseudouridine synthase I, catalytic domain, C-terminal subdomain"/>
    <property type="match status" value="1"/>
</dbReference>
<sequence length="338" mass="39141">MCGSGVYRYLLWASYDGARFLSITNGSSNYNVLSFLKALVRETFPDIANQLKMSPSSRTDAGVHAIRNAFIMQIPIGNADEGKSNLLDDWNHKANESIGASLRILDFHTVSKGFCSRKNVSYRKYKYRLAIAKSEEQWLKNIEQPLLWQFAERPYIWFLPNGFDIRKAADACSLFQYIFTLSVLNSEKVLSFHGTHNMASFMKYPRRNRLRTDICTATMRHMLHVGISGGRSRFGNADGFSLIDINVISRSFLRSQVRHMVRTIVEHAYGRLQRERLIWLLNNPNPENFHHFGMVTAPPQGLFLEDVVYDERMFINPVPYHYHNWDDAMDEMLFDEAF</sequence>
<dbReference type="PANTHER" id="PTHR11142">
    <property type="entry name" value="PSEUDOURIDYLATE SYNTHASE"/>
    <property type="match status" value="1"/>
</dbReference>
<dbReference type="InterPro" id="IPR001406">
    <property type="entry name" value="PsdUridine_synth_TruA"/>
</dbReference>
<evidence type="ECO:0000256" key="3">
    <source>
        <dbReference type="ARBA" id="ARBA00023235"/>
    </source>
</evidence>
<comment type="catalytic activity">
    <reaction evidence="4">
        <text>uridine(38/39/40) in tRNA = pseudouridine(38/39/40) in tRNA</text>
        <dbReference type="Rhea" id="RHEA:22376"/>
        <dbReference type="Rhea" id="RHEA-COMP:10085"/>
        <dbReference type="Rhea" id="RHEA-COMP:10087"/>
        <dbReference type="ChEBI" id="CHEBI:65314"/>
        <dbReference type="ChEBI" id="CHEBI:65315"/>
        <dbReference type="EC" id="5.4.99.12"/>
    </reaction>
</comment>
<keyword evidence="2 4" id="KW-0819">tRNA processing</keyword>
<evidence type="ECO:0000256" key="4">
    <source>
        <dbReference type="RuleBase" id="RU003792"/>
    </source>
</evidence>
<dbReference type="InterPro" id="IPR020103">
    <property type="entry name" value="PsdUridine_synth_cat_dom_sf"/>
</dbReference>
<evidence type="ECO:0000313" key="7">
    <source>
        <dbReference type="Proteomes" id="UP000746747"/>
    </source>
</evidence>
<dbReference type="GO" id="GO:0160147">
    <property type="term" value="F:tRNA pseudouridine(38-40) synthase activity"/>
    <property type="evidence" value="ECO:0007669"/>
    <property type="project" value="UniProtKB-EC"/>
</dbReference>
<evidence type="ECO:0000259" key="5">
    <source>
        <dbReference type="Pfam" id="PF01416"/>
    </source>
</evidence>
<keyword evidence="3 4" id="KW-0413">Isomerase</keyword>
<dbReference type="PANTHER" id="PTHR11142:SF0">
    <property type="entry name" value="TRNA PSEUDOURIDINE SYNTHASE-LIKE 1"/>
    <property type="match status" value="1"/>
</dbReference>
<evidence type="ECO:0000256" key="2">
    <source>
        <dbReference type="ARBA" id="ARBA00022694"/>
    </source>
</evidence>
<keyword evidence="7" id="KW-1185">Reference proteome</keyword>